<reference evidence="2" key="1">
    <citation type="submission" date="2020-04" db="EMBL/GenBank/DDBJ databases">
        <authorList>
            <person name="Sombolestani A."/>
        </authorList>
    </citation>
    <scope>NUCLEOTIDE SEQUENCE</scope>
    <source>
        <strain evidence="2">LMG 1745</strain>
    </source>
</reference>
<dbReference type="Proteomes" id="UP000662701">
    <property type="component" value="Unassembled WGS sequence"/>
</dbReference>
<feature type="transmembrane region" description="Helical" evidence="1">
    <location>
        <begin position="25"/>
        <end position="43"/>
    </location>
</feature>
<organism evidence="2 3">
    <name type="scientific">Gluconobacter cadivus</name>
    <dbReference type="NCBI Taxonomy" id="2728101"/>
    <lineage>
        <taxon>Bacteria</taxon>
        <taxon>Pseudomonadati</taxon>
        <taxon>Pseudomonadota</taxon>
        <taxon>Alphaproteobacteria</taxon>
        <taxon>Acetobacterales</taxon>
        <taxon>Acetobacteraceae</taxon>
        <taxon>Gluconobacter</taxon>
    </lineage>
</organism>
<accession>A0ABR9YQX7</accession>
<keyword evidence="1" id="KW-1133">Transmembrane helix</keyword>
<keyword evidence="1" id="KW-0812">Transmembrane</keyword>
<evidence type="ECO:0000313" key="2">
    <source>
        <dbReference type="EMBL" id="MBF0886934.1"/>
    </source>
</evidence>
<evidence type="ECO:0000256" key="1">
    <source>
        <dbReference type="SAM" id="Phobius"/>
    </source>
</evidence>
<protein>
    <submittedName>
        <fullName evidence="2">Uncharacterized protein</fullName>
    </submittedName>
</protein>
<dbReference type="RefSeq" id="WP_194260978.1">
    <property type="nucleotide sequence ID" value="NZ_JABCQH010000001.1"/>
</dbReference>
<keyword evidence="3" id="KW-1185">Reference proteome</keyword>
<proteinExistence type="predicted"/>
<comment type="caution">
    <text evidence="2">The sequence shown here is derived from an EMBL/GenBank/DDBJ whole genome shotgun (WGS) entry which is preliminary data.</text>
</comment>
<evidence type="ECO:0000313" key="3">
    <source>
        <dbReference type="Proteomes" id="UP000662701"/>
    </source>
</evidence>
<sequence length="76" mass="7868">MAIHAFNTSGLCRAVIASVHLVSETVPAVLGAGLFLLSVLTLAQPEYLHGPAKSVPHHYARPSLLLASAKAGEAQP</sequence>
<gene>
    <name evidence="2" type="ORF">HKD19_00020</name>
</gene>
<reference evidence="2" key="2">
    <citation type="submission" date="2020-11" db="EMBL/GenBank/DDBJ databases">
        <title>Description of novel Gluconobacter species.</title>
        <authorList>
            <person name="Cleenwerck I."/>
            <person name="Cnockaert M."/>
            <person name="Borremans W."/>
            <person name="Wieme A.D."/>
            <person name="De Vuyst L."/>
            <person name="Vandamme P."/>
        </authorList>
    </citation>
    <scope>NUCLEOTIDE SEQUENCE</scope>
    <source>
        <strain evidence="2">LMG 1745</strain>
    </source>
</reference>
<name>A0ABR9YQX7_9PROT</name>
<dbReference type="EMBL" id="JABCQH010000001">
    <property type="protein sequence ID" value="MBF0886934.1"/>
    <property type="molecule type" value="Genomic_DNA"/>
</dbReference>
<keyword evidence="1" id="KW-0472">Membrane</keyword>